<protein>
    <submittedName>
        <fullName evidence="6">Helix-turn-helix transcriptional regulator</fullName>
    </submittedName>
</protein>
<evidence type="ECO:0000259" key="5">
    <source>
        <dbReference type="PROSITE" id="PS01124"/>
    </source>
</evidence>
<organism evidence="6 7">
    <name type="scientific">Streptomyces bugieae</name>
    <dbReference type="NCBI Taxonomy" id="3098223"/>
    <lineage>
        <taxon>Bacteria</taxon>
        <taxon>Bacillati</taxon>
        <taxon>Actinomycetota</taxon>
        <taxon>Actinomycetes</taxon>
        <taxon>Kitasatosporales</taxon>
        <taxon>Streptomycetaceae</taxon>
        <taxon>Streptomyces</taxon>
    </lineage>
</organism>
<reference evidence="6 7" key="1">
    <citation type="submission" date="2023-12" db="EMBL/GenBank/DDBJ databases">
        <title>30 novel species of actinomycetes from the DSMZ collection.</title>
        <authorList>
            <person name="Nouioui I."/>
        </authorList>
    </citation>
    <scope>NUCLEOTIDE SEQUENCE [LARGE SCALE GENOMIC DNA]</scope>
    <source>
        <strain evidence="6 7">DSM 41528</strain>
    </source>
</reference>
<keyword evidence="3" id="KW-0804">Transcription</keyword>
<evidence type="ECO:0000313" key="6">
    <source>
        <dbReference type="EMBL" id="MEE4418297.1"/>
    </source>
</evidence>
<evidence type="ECO:0000256" key="3">
    <source>
        <dbReference type="ARBA" id="ARBA00023163"/>
    </source>
</evidence>
<dbReference type="InterPro" id="IPR018062">
    <property type="entry name" value="HTH_AraC-typ_CS"/>
</dbReference>
<evidence type="ECO:0000256" key="2">
    <source>
        <dbReference type="ARBA" id="ARBA00023125"/>
    </source>
</evidence>
<evidence type="ECO:0000256" key="1">
    <source>
        <dbReference type="ARBA" id="ARBA00023015"/>
    </source>
</evidence>
<dbReference type="RefSeq" id="WP_261957247.1">
    <property type="nucleotide sequence ID" value="NZ_JAZBJP010000001.1"/>
</dbReference>
<keyword evidence="2" id="KW-0238">DNA-binding</keyword>
<dbReference type="PANTHER" id="PTHR46796:SF12">
    <property type="entry name" value="HTH-TYPE DNA-BINDING TRANSCRIPTIONAL ACTIVATOR EUTR"/>
    <property type="match status" value="1"/>
</dbReference>
<feature type="compositionally biased region" description="Basic and acidic residues" evidence="4">
    <location>
        <begin position="92"/>
        <end position="103"/>
    </location>
</feature>
<dbReference type="PROSITE" id="PS01124">
    <property type="entry name" value="HTH_ARAC_FAMILY_2"/>
    <property type="match status" value="1"/>
</dbReference>
<dbReference type="PROSITE" id="PS00041">
    <property type="entry name" value="HTH_ARAC_FAMILY_1"/>
    <property type="match status" value="1"/>
</dbReference>
<evidence type="ECO:0000256" key="4">
    <source>
        <dbReference type="SAM" id="MobiDB-lite"/>
    </source>
</evidence>
<dbReference type="InterPro" id="IPR018060">
    <property type="entry name" value="HTH_AraC"/>
</dbReference>
<keyword evidence="7" id="KW-1185">Reference proteome</keyword>
<dbReference type="PANTHER" id="PTHR46796">
    <property type="entry name" value="HTH-TYPE TRANSCRIPTIONAL ACTIVATOR RHAS-RELATED"/>
    <property type="match status" value="1"/>
</dbReference>
<dbReference type="Gene3D" id="1.10.10.60">
    <property type="entry name" value="Homeodomain-like"/>
    <property type="match status" value="1"/>
</dbReference>
<feature type="domain" description="HTH araC/xylS-type" evidence="5">
    <location>
        <begin position="1"/>
        <end position="80"/>
    </location>
</feature>
<evidence type="ECO:0000313" key="7">
    <source>
        <dbReference type="Proteomes" id="UP001307760"/>
    </source>
</evidence>
<dbReference type="SMART" id="SM00342">
    <property type="entry name" value="HTH_ARAC"/>
    <property type="match status" value="1"/>
</dbReference>
<feature type="region of interest" description="Disordered" evidence="4">
    <location>
        <begin position="77"/>
        <end position="103"/>
    </location>
</feature>
<proteinExistence type="predicted"/>
<sequence length="103" mass="11536">MAQAAHCSPRTISSAFRNRLGLSPLSHVRTLRLDRIRADILASTDPIGTIAYRWGVSHLGRFASAYRERLSRALRRTPLRHRSSKVTQLPVERGKPVGDARHG</sequence>
<accession>A0ABU7NIM8</accession>
<dbReference type="Pfam" id="PF12833">
    <property type="entry name" value="HTH_18"/>
    <property type="match status" value="1"/>
</dbReference>
<keyword evidence="1" id="KW-0805">Transcription regulation</keyword>
<name>A0ABU7NIM8_9ACTN</name>
<gene>
    <name evidence="6" type="ORF">V2J85_02890</name>
</gene>
<dbReference type="Proteomes" id="UP001307760">
    <property type="component" value="Unassembled WGS sequence"/>
</dbReference>
<comment type="caution">
    <text evidence="6">The sequence shown here is derived from an EMBL/GenBank/DDBJ whole genome shotgun (WGS) entry which is preliminary data.</text>
</comment>
<dbReference type="EMBL" id="JAZBJP010000001">
    <property type="protein sequence ID" value="MEE4418297.1"/>
    <property type="molecule type" value="Genomic_DNA"/>
</dbReference>
<dbReference type="InterPro" id="IPR050204">
    <property type="entry name" value="AraC_XylS_family_regulators"/>
</dbReference>